<dbReference type="InterPro" id="IPR036116">
    <property type="entry name" value="FN3_sf"/>
</dbReference>
<dbReference type="Pfam" id="PF00041">
    <property type="entry name" value="fn3"/>
    <property type="match status" value="1"/>
</dbReference>
<evidence type="ECO:0000256" key="3">
    <source>
        <dbReference type="SAM" id="MobiDB-lite"/>
    </source>
</evidence>
<evidence type="ECO:0000313" key="8">
    <source>
        <dbReference type="Proteomes" id="UP000722989"/>
    </source>
</evidence>
<dbReference type="CDD" id="cd00063">
    <property type="entry name" value="FN3"/>
    <property type="match status" value="1"/>
</dbReference>
<name>A0ABX0XS14_9ACTN</name>
<keyword evidence="2" id="KW-0119">Carbohydrate metabolism</keyword>
<keyword evidence="2" id="KW-0624">Polysaccharide degradation</keyword>
<evidence type="ECO:0000256" key="5">
    <source>
        <dbReference type="SAM" id="SignalP"/>
    </source>
</evidence>
<reference evidence="7 8" key="1">
    <citation type="submission" date="2020-03" db="EMBL/GenBank/DDBJ databases">
        <title>WGS of the type strain of Planosporangium spp.</title>
        <authorList>
            <person name="Thawai C."/>
        </authorList>
    </citation>
    <scope>NUCLEOTIDE SEQUENCE [LARGE SCALE GENOMIC DNA]</scope>
    <source>
        <strain evidence="7 8">TBRC 5610</strain>
    </source>
</reference>
<feature type="compositionally biased region" description="Pro residues" evidence="3">
    <location>
        <begin position="20"/>
        <end position="31"/>
    </location>
</feature>
<feature type="compositionally biased region" description="Polar residues" evidence="3">
    <location>
        <begin position="252"/>
        <end position="262"/>
    </location>
</feature>
<dbReference type="Gene3D" id="2.60.40.10">
    <property type="entry name" value="Immunoglobulins"/>
    <property type="match status" value="1"/>
</dbReference>
<dbReference type="SUPFAM" id="SSF49265">
    <property type="entry name" value="Fibronectin type III"/>
    <property type="match status" value="1"/>
</dbReference>
<accession>A0ABX0XS14</accession>
<dbReference type="InterPro" id="IPR013783">
    <property type="entry name" value="Ig-like_fold"/>
</dbReference>
<keyword evidence="4" id="KW-0472">Membrane</keyword>
<keyword evidence="1" id="KW-0326">Glycosidase</keyword>
<dbReference type="Gene3D" id="2.60.40.230">
    <property type="entry name" value="Neocarzinostatin-like"/>
    <property type="match status" value="1"/>
</dbReference>
<dbReference type="RefSeq" id="WP_167923608.1">
    <property type="nucleotide sequence ID" value="NZ_JAATVY010000002.1"/>
</dbReference>
<dbReference type="InterPro" id="IPR003961">
    <property type="entry name" value="FN3_dom"/>
</dbReference>
<keyword evidence="4" id="KW-0812">Transmembrane</keyword>
<evidence type="ECO:0000256" key="4">
    <source>
        <dbReference type="SAM" id="Phobius"/>
    </source>
</evidence>
<evidence type="ECO:0000256" key="2">
    <source>
        <dbReference type="ARBA" id="ARBA00023326"/>
    </source>
</evidence>
<evidence type="ECO:0000256" key="1">
    <source>
        <dbReference type="ARBA" id="ARBA00023295"/>
    </source>
</evidence>
<feature type="region of interest" description="Disordered" evidence="3">
    <location>
        <begin position="229"/>
        <end position="262"/>
    </location>
</feature>
<dbReference type="EMBL" id="JAATVY010000002">
    <property type="protein sequence ID" value="NJC68692.1"/>
    <property type="molecule type" value="Genomic_DNA"/>
</dbReference>
<protein>
    <submittedName>
        <fullName evidence="7">Fibronectin type III domain-containing protein</fullName>
    </submittedName>
</protein>
<dbReference type="SUPFAM" id="SSF49319">
    <property type="entry name" value="Actinoxanthin-like"/>
    <property type="match status" value="1"/>
</dbReference>
<evidence type="ECO:0000313" key="7">
    <source>
        <dbReference type="EMBL" id="NJC68692.1"/>
    </source>
</evidence>
<feature type="signal peptide" evidence="5">
    <location>
        <begin position="1"/>
        <end position="19"/>
    </location>
</feature>
<dbReference type="SMART" id="SM00060">
    <property type="entry name" value="FN3"/>
    <property type="match status" value="2"/>
</dbReference>
<keyword evidence="1" id="KW-0378">Hydrolase</keyword>
<keyword evidence="5" id="KW-0732">Signal</keyword>
<dbReference type="PROSITE" id="PS50853">
    <property type="entry name" value="FN3"/>
    <property type="match status" value="1"/>
</dbReference>
<feature type="chain" id="PRO_5047032911" evidence="5">
    <location>
        <begin position="20"/>
        <end position="379"/>
    </location>
</feature>
<feature type="transmembrane region" description="Helical" evidence="4">
    <location>
        <begin position="356"/>
        <end position="373"/>
    </location>
</feature>
<sequence length="379" mass="38118">MTALAAVASLGFAAPAAFAAPPPNSPQPPTGKPLITEGTQPSPASRLAYFMWHPAGEVDWGTGTPHTWVIQLTTPKGATVTENTCVGEVEDSGGLNDCSFVGSIDGTYTVKVTAKTPVGTSTESATESVTVKQTVFAPGKPQNLKALPGPNELVVSWQPPADPGDGVAKYHAEAVLVNGQADAGSCETAQLTCTIKGLNPGTSYDVWVFSVGAQGDHDPEPAELQNVKPLAPVTSPPTPPASVPSSAGKVTAPSSSLTSGKSVTLSGSGYAPDSPVQIVVYSSPKVLKTVTTDGTGSFSVSVTLPAGLTGSHTLVAGGVGPDGAYRYLTLPVTVSAAGTGGTGGGLPITGQSVPKLVVTALLVLAFGVVLVRLSRRRAA</sequence>
<dbReference type="Proteomes" id="UP000722989">
    <property type="component" value="Unassembled WGS sequence"/>
</dbReference>
<gene>
    <name evidence="7" type="ORF">HC031_02970</name>
</gene>
<dbReference type="InterPro" id="IPR027273">
    <property type="entry name" value="Neocarzinostatin-like"/>
</dbReference>
<comment type="caution">
    <text evidence="7">The sequence shown here is derived from an EMBL/GenBank/DDBJ whole genome shotgun (WGS) entry which is preliminary data.</text>
</comment>
<keyword evidence="4" id="KW-1133">Transmembrane helix</keyword>
<feature type="region of interest" description="Disordered" evidence="3">
    <location>
        <begin position="17"/>
        <end position="39"/>
    </location>
</feature>
<organism evidence="7 8">
    <name type="scientific">Planosporangium thailandense</name>
    <dbReference type="NCBI Taxonomy" id="765197"/>
    <lineage>
        <taxon>Bacteria</taxon>
        <taxon>Bacillati</taxon>
        <taxon>Actinomycetota</taxon>
        <taxon>Actinomycetes</taxon>
        <taxon>Micromonosporales</taxon>
        <taxon>Micromonosporaceae</taxon>
        <taxon>Planosporangium</taxon>
    </lineage>
</organism>
<keyword evidence="8" id="KW-1185">Reference proteome</keyword>
<evidence type="ECO:0000259" key="6">
    <source>
        <dbReference type="PROSITE" id="PS50853"/>
    </source>
</evidence>
<proteinExistence type="predicted"/>
<feature type="domain" description="Fibronectin type-III" evidence="6">
    <location>
        <begin position="137"/>
        <end position="233"/>
    </location>
</feature>